<sequence length="682" mass="74681">MMLLTCLSLTPVLAADSVMPGEIEENATIENVDFKWFIEGDDNLDCSVQVEYRKGSLTEWTPAQPLLRVEPGSYNDDNIDPGNLLAGSIFNLNPDTEYDFRLTLSDPDGGTAVETRTVRTRHVPQDPANPRIRYVIPGGGGGSGTEADPFQGISTANAAAEPGDIFILEPGVYTGVAALTTCGTPENPIVWRGTDVSQVIFDGESITKPVVDLTSSEYVHLEQVSVIRPKHMAIRGYTTTGVVIRKCMIDVTVPTTYEMGGIYLLGAGHRDALISENIIQGHLNWEDGRDEDAYAINVLGKGHVISFNEIYDWYDAIHIGAGDGSIETSSCDVYGNEIYNCTDDGIETDGSRHNIRVYKNRFTNVLTGISCQPIYGGPVYIHHNVVYNWQLKPLKFHLWPTGIIVYNNTFVGADPRGWGGGQWRNTIARNNLFLGGSNPGYSGNPICLYTEGVRADLDWNGWYQAYEGRFADFNGPLYPTLEDFQSATGMELNAKLIDISIFLDAEEPILGPYLGEGGFFEPYDPGSQDLRLAPGCTAVDGGIILDNIHDNVSGLTADLGAYEEGYPIPGYGPEGAEPTAGINRPIAVSHFQFYNASPNPFRDLTTLRFDLSISTSVTISIYDLTGRTIRTLAPSAYRSSGPHSLVWDGRDDQGRDIQSGVYFCRISAGDEQKSRKLVLLRE</sequence>
<feature type="domain" description="Right handed beta helix" evidence="1">
    <location>
        <begin position="261"/>
        <end position="418"/>
    </location>
</feature>
<dbReference type="Gene3D" id="2.160.20.10">
    <property type="entry name" value="Single-stranded right-handed beta-helix, Pectin lyase-like"/>
    <property type="match status" value="1"/>
</dbReference>
<comment type="caution">
    <text evidence="3">The sequence shown here is derived from an EMBL/GenBank/DDBJ whole genome shotgun (WGS) entry which is preliminary data.</text>
</comment>
<dbReference type="Pfam" id="PF13229">
    <property type="entry name" value="Beta_helix"/>
    <property type="match status" value="1"/>
</dbReference>
<dbReference type="InterPro" id="IPR026444">
    <property type="entry name" value="Secre_tail"/>
</dbReference>
<dbReference type="SUPFAM" id="SSF51126">
    <property type="entry name" value="Pectin lyase-like"/>
    <property type="match status" value="1"/>
</dbReference>
<gene>
    <name evidence="3" type="ORF">KJ970_17415</name>
</gene>
<name>A0A948RZU4_UNCEI</name>
<dbReference type="InterPro" id="IPR025965">
    <property type="entry name" value="FlgD/Vpr_Ig-like"/>
</dbReference>
<evidence type="ECO:0000259" key="2">
    <source>
        <dbReference type="Pfam" id="PF13860"/>
    </source>
</evidence>
<dbReference type="Pfam" id="PF13860">
    <property type="entry name" value="FlgD_ig"/>
    <property type="match status" value="1"/>
</dbReference>
<dbReference type="InterPro" id="IPR039448">
    <property type="entry name" value="Beta_helix"/>
</dbReference>
<organism evidence="3 4">
    <name type="scientific">Eiseniibacteriota bacterium</name>
    <dbReference type="NCBI Taxonomy" id="2212470"/>
    <lineage>
        <taxon>Bacteria</taxon>
        <taxon>Candidatus Eiseniibacteriota</taxon>
    </lineage>
</organism>
<dbReference type="Gene3D" id="2.60.40.4070">
    <property type="match status" value="1"/>
</dbReference>
<feature type="domain" description="FlgD/Vpr Ig-like" evidence="2">
    <location>
        <begin position="614"/>
        <end position="669"/>
    </location>
</feature>
<dbReference type="InterPro" id="IPR012334">
    <property type="entry name" value="Pectin_lyas_fold"/>
</dbReference>
<proteinExistence type="predicted"/>
<dbReference type="Proteomes" id="UP000777784">
    <property type="component" value="Unassembled WGS sequence"/>
</dbReference>
<dbReference type="InterPro" id="IPR011050">
    <property type="entry name" value="Pectin_lyase_fold/virulence"/>
</dbReference>
<dbReference type="SMART" id="SM00710">
    <property type="entry name" value="PbH1"/>
    <property type="match status" value="5"/>
</dbReference>
<evidence type="ECO:0000313" key="4">
    <source>
        <dbReference type="Proteomes" id="UP000777784"/>
    </source>
</evidence>
<dbReference type="InterPro" id="IPR006626">
    <property type="entry name" value="PbH1"/>
</dbReference>
<accession>A0A948RZU4</accession>
<dbReference type="AlphaFoldDB" id="A0A948RZU4"/>
<reference evidence="3" key="1">
    <citation type="submission" date="2021-05" db="EMBL/GenBank/DDBJ databases">
        <title>Energy efficiency and biological interactions define the core microbiome of deep oligotrophic groundwater.</title>
        <authorList>
            <person name="Mehrshad M."/>
            <person name="Lopez-Fernandez M."/>
            <person name="Bell E."/>
            <person name="Bernier-Latmani R."/>
            <person name="Bertilsson S."/>
            <person name="Dopson M."/>
        </authorList>
    </citation>
    <scope>NUCLEOTIDE SEQUENCE</scope>
    <source>
        <strain evidence="3">Modern_marine.mb.64</strain>
    </source>
</reference>
<dbReference type="EMBL" id="JAHJDP010000099">
    <property type="protein sequence ID" value="MBU2692698.1"/>
    <property type="molecule type" value="Genomic_DNA"/>
</dbReference>
<evidence type="ECO:0000259" key="1">
    <source>
        <dbReference type="Pfam" id="PF13229"/>
    </source>
</evidence>
<evidence type="ECO:0000313" key="3">
    <source>
        <dbReference type="EMBL" id="MBU2692698.1"/>
    </source>
</evidence>
<protein>
    <submittedName>
        <fullName evidence="3">Right-handed parallel beta-helix repeat-containing protein</fullName>
    </submittedName>
</protein>
<dbReference type="NCBIfam" id="TIGR04183">
    <property type="entry name" value="Por_Secre_tail"/>
    <property type="match status" value="1"/>
</dbReference>